<name>A0ABR3TVE1_9PEZI</name>
<feature type="region of interest" description="Disordered" evidence="1">
    <location>
        <begin position="163"/>
        <end position="184"/>
    </location>
</feature>
<dbReference type="Proteomes" id="UP001521184">
    <property type="component" value="Unassembled WGS sequence"/>
</dbReference>
<keyword evidence="3" id="KW-1185">Reference proteome</keyword>
<accession>A0ABR3TVE1</accession>
<evidence type="ECO:0000313" key="2">
    <source>
        <dbReference type="EMBL" id="KAL1645482.1"/>
    </source>
</evidence>
<protein>
    <submittedName>
        <fullName evidence="2">Uncharacterized protein</fullName>
    </submittedName>
</protein>
<evidence type="ECO:0000256" key="1">
    <source>
        <dbReference type="SAM" id="MobiDB-lite"/>
    </source>
</evidence>
<dbReference type="EMBL" id="JAKEKT020000019">
    <property type="protein sequence ID" value="KAL1645482.1"/>
    <property type="molecule type" value="Genomic_DNA"/>
</dbReference>
<feature type="region of interest" description="Disordered" evidence="1">
    <location>
        <begin position="1"/>
        <end position="26"/>
    </location>
</feature>
<reference evidence="2 3" key="1">
    <citation type="journal article" date="2023" name="Plant Dis.">
        <title>First Report of Diplodia intermedia Causing Canker and Dieback Diseases on Apple Trees in Canada.</title>
        <authorList>
            <person name="Ellouze W."/>
            <person name="Ilyukhin E."/>
            <person name="Sulman M."/>
            <person name="Ali S."/>
        </authorList>
    </citation>
    <scope>NUCLEOTIDE SEQUENCE [LARGE SCALE GENOMIC DNA]</scope>
    <source>
        <strain evidence="2 3">M45-28</strain>
    </source>
</reference>
<sequence>MARDDDLIDEDQNPIYRDNFPDKEPRHDAADLKEFSERAIIAELHRVQLAQGVAISADVTKDDAIAQLLGPLYRPCLNWLRRRCGDLGLDEASPAWKLRKALDRRHRDDQFVPESQLWTPQELLKLCSFRGLGGSVDNPASLLYRLLKYELSVAQDRPQRDNRSWRSLSTFPTTRKGDTSYGKS</sequence>
<feature type="compositionally biased region" description="Acidic residues" evidence="1">
    <location>
        <begin position="1"/>
        <end position="12"/>
    </location>
</feature>
<gene>
    <name evidence="2" type="ORF">SLS58_003791</name>
</gene>
<proteinExistence type="predicted"/>
<organism evidence="2 3">
    <name type="scientific">Diplodia intermedia</name>
    <dbReference type="NCBI Taxonomy" id="856260"/>
    <lineage>
        <taxon>Eukaryota</taxon>
        <taxon>Fungi</taxon>
        <taxon>Dikarya</taxon>
        <taxon>Ascomycota</taxon>
        <taxon>Pezizomycotina</taxon>
        <taxon>Dothideomycetes</taxon>
        <taxon>Dothideomycetes incertae sedis</taxon>
        <taxon>Botryosphaeriales</taxon>
        <taxon>Botryosphaeriaceae</taxon>
        <taxon>Diplodia</taxon>
    </lineage>
</organism>
<comment type="caution">
    <text evidence="2">The sequence shown here is derived from an EMBL/GenBank/DDBJ whole genome shotgun (WGS) entry which is preliminary data.</text>
</comment>
<evidence type="ECO:0000313" key="3">
    <source>
        <dbReference type="Proteomes" id="UP001521184"/>
    </source>
</evidence>